<proteinExistence type="predicted"/>
<comment type="caution">
    <text evidence="2">The sequence shown here is derived from an EMBL/GenBank/DDBJ whole genome shotgun (WGS) entry which is preliminary data.</text>
</comment>
<accession>A0AA39R1Q8</accession>
<dbReference type="SUPFAM" id="SSF50630">
    <property type="entry name" value="Acid proteases"/>
    <property type="match status" value="1"/>
</dbReference>
<feature type="region of interest" description="Disordered" evidence="1">
    <location>
        <begin position="1"/>
        <end position="168"/>
    </location>
</feature>
<dbReference type="Proteomes" id="UP001166286">
    <property type="component" value="Unassembled WGS sequence"/>
</dbReference>
<dbReference type="AlphaFoldDB" id="A0AA39R1Q8"/>
<gene>
    <name evidence="2" type="ORF">JMJ35_004288</name>
</gene>
<dbReference type="EMBL" id="JAFEKC020000008">
    <property type="protein sequence ID" value="KAK0513302.1"/>
    <property type="molecule type" value="Genomic_DNA"/>
</dbReference>
<dbReference type="Gene3D" id="2.40.70.10">
    <property type="entry name" value="Acid Proteases"/>
    <property type="match status" value="1"/>
</dbReference>
<sequence>MPRHHKSQQEDEDDENDYINSYQQPSQQTQQQDDDDDDDDDNDQRRQRQQQDDDDDNANTNQGQQKRKGGRDDDDDDNDDDDPGRQVPVTQQQGEDDDGGPDNTQKGAQQTQDDDDDDDDDDTTKAPLQTQRDDDDGGSIPSPPDDPPPDDDDDDDDGQTGAKPSDMNINLNINLGGLGNADLHDGGVIFSKKLLAQLFSGPGEHDPEEEELQVSGVQHDRVETADSGDWTVVELKAQDANGGIIYMKAKLDSGADDNFMSWDMYEITGLDFTPYEGPEGAPTFTTGSGAGTSPIGTVKLAYTAGKKAQRFVETFEVLEGLPHDVLIGKDLMASAHMMMMNPDFANPPEHPGLCLMELPPKDKDSKAKAEAFQKQRAAELQAAYEAKMKAQEAAAPKSKAKKHFFGHH</sequence>
<keyword evidence="3" id="KW-1185">Reference proteome</keyword>
<feature type="compositionally biased region" description="Acidic residues" evidence="1">
    <location>
        <begin position="147"/>
        <end position="158"/>
    </location>
</feature>
<reference evidence="2" key="1">
    <citation type="submission" date="2023-03" db="EMBL/GenBank/DDBJ databases">
        <title>Complete genome of Cladonia borealis.</title>
        <authorList>
            <person name="Park H."/>
        </authorList>
    </citation>
    <scope>NUCLEOTIDE SEQUENCE</scope>
    <source>
        <strain evidence="2">ANT050790</strain>
    </source>
</reference>
<evidence type="ECO:0000313" key="2">
    <source>
        <dbReference type="EMBL" id="KAK0513302.1"/>
    </source>
</evidence>
<evidence type="ECO:0000256" key="1">
    <source>
        <dbReference type="SAM" id="MobiDB-lite"/>
    </source>
</evidence>
<feature type="compositionally biased region" description="Basic residues" evidence="1">
    <location>
        <begin position="398"/>
        <end position="408"/>
    </location>
</feature>
<feature type="compositionally biased region" description="Acidic residues" evidence="1">
    <location>
        <begin position="112"/>
        <end position="122"/>
    </location>
</feature>
<dbReference type="InterPro" id="IPR021109">
    <property type="entry name" value="Peptidase_aspartic_dom_sf"/>
</dbReference>
<evidence type="ECO:0000313" key="3">
    <source>
        <dbReference type="Proteomes" id="UP001166286"/>
    </source>
</evidence>
<dbReference type="CDD" id="cd00303">
    <property type="entry name" value="retropepsin_like"/>
    <property type="match status" value="1"/>
</dbReference>
<feature type="region of interest" description="Disordered" evidence="1">
    <location>
        <begin position="388"/>
        <end position="408"/>
    </location>
</feature>
<feature type="compositionally biased region" description="Acidic residues" evidence="1">
    <location>
        <begin position="32"/>
        <end position="42"/>
    </location>
</feature>
<organism evidence="2 3">
    <name type="scientific">Cladonia borealis</name>
    <dbReference type="NCBI Taxonomy" id="184061"/>
    <lineage>
        <taxon>Eukaryota</taxon>
        <taxon>Fungi</taxon>
        <taxon>Dikarya</taxon>
        <taxon>Ascomycota</taxon>
        <taxon>Pezizomycotina</taxon>
        <taxon>Lecanoromycetes</taxon>
        <taxon>OSLEUM clade</taxon>
        <taxon>Lecanoromycetidae</taxon>
        <taxon>Lecanorales</taxon>
        <taxon>Lecanorineae</taxon>
        <taxon>Cladoniaceae</taxon>
        <taxon>Cladonia</taxon>
    </lineage>
</organism>
<name>A0AA39R1Q8_9LECA</name>
<feature type="compositionally biased region" description="Acidic residues" evidence="1">
    <location>
        <begin position="72"/>
        <end position="82"/>
    </location>
</feature>
<protein>
    <submittedName>
        <fullName evidence="2">Uncharacterized protein</fullName>
    </submittedName>
</protein>